<comment type="caution">
    <text evidence="15">The sequence shown here is derived from an EMBL/GenBank/DDBJ whole genome shotgun (WGS) entry which is preliminary data.</text>
</comment>
<dbReference type="InterPro" id="IPR001898">
    <property type="entry name" value="SLC13A/DASS"/>
</dbReference>
<name>A0A814AV10_ADIRI</name>
<feature type="transmembrane region" description="Helical" evidence="13">
    <location>
        <begin position="933"/>
        <end position="956"/>
    </location>
</feature>
<keyword evidence="7 12" id="KW-0378">Hydrolase</keyword>
<evidence type="ECO:0000313" key="16">
    <source>
        <dbReference type="Proteomes" id="UP000663828"/>
    </source>
</evidence>
<sequence length="1230" mass="140320">MCVCFFLRLIEVDDIQIVLFKIVPQVAALSDRADKMKMVSKLSTLSIDKSASKIQQAFRKHQARLKLKKQAAWQIHEKLEYSSEQTEAKLKDMFEKLIKASGTLSPSVTKLLHKAGLPVEEKELLRLTNPENIRVEPTYRGPRIEGPITRKVFVDLIEAFQRGQVLHEKYVCEILHQARTILKTIPNFNHVDLSNLRHVFIVGDLHGQLADLLHIFNSNGLPSTDNAYIFNGDFVDRGRNSVEVILLLMVALILYPSSVFLNRGNHEDIMVTVRYGFHNEINHKYRTRKAPLVDLFKDIFSWLPLYSYVDAGKNKIIVMHGGISDKINLKRLNSLARNRYVSIEVPPESKSGGKRLTEEEENEYHQIQDLFWSDPDPRGRRGCRKNDDRKMACFFGADVTQQFLKKYNLSMIIRSHQVKQDGYEYNHGGKVLTVFSASNYCGGSNWGAVVRWDYNEEEPWIISFKTQGVEMEKMSFSKQVTLFEDPAYHSLMEKVMTNKTALLKEFTKADTKKDDHLPLTTWADIMSDVLQVDLPWLILRAKLVQEDADGVLYRSMFNDYILDNPKFQMSNTGIMEDLYMWKDMLLALFNLIDYNHSGFISRNEFADVIKLILYGENGSGDVNDAYVEELTSAMDFDRNGKIDFNEFLESFRIVNVKKPQQINEKSKGRNKSGSINGVIVEHKIRQAQCAYIVLLLTIYWVTEVVPYGVTSLLPLALFPMLNILPGEVVGHSYFKDITTLFLGSMTLAHAMEYIHLHRRLALFVLSVVGSSIRWSMAGLMCVTSFISMWINNSAAASIMMPVAIAIVDQLENYDMKISENVQEMVPIDTEPVFDVKTIGEDDNDPKRTSHHTTMNDNVQRLVPLNDLTKRTTQSAFDYSKLRCGFLIAVAYSSGIGGLTTLVGTGPNIFVKGFVDQMYENDQKLKFEISFGNFFLYALPMGFLMLIFCWFTLQILYNRKDFFRWRKTKNELEREQHLHSILKQQYKDLNVLSWQDMIIGCLFAVLILLWVIRDFSEERWLFIFTKEYATDGTIALFIGSLPLFLPDKNPFQNEWIYKPILPWNHLSKTFPWGVFMLQGAGLAIADGFKTSDLSSTMATFLQFIVGAPSIIIILFVIIISAIFTEFTSNLACASILFPILHSIATIANIHPAYLIMPSCIAVSLSFMLPIATPPNAMILSNESVKVMDLIQAGISIKLFSIVVIFIQSAFALSYIFDIDDMISLSTNGTLN</sequence>
<reference evidence="15" key="1">
    <citation type="submission" date="2021-02" db="EMBL/GenBank/DDBJ databases">
        <authorList>
            <person name="Nowell W R."/>
        </authorList>
    </citation>
    <scope>NUCLEOTIDE SEQUENCE</scope>
</reference>
<dbReference type="InterPro" id="IPR002048">
    <property type="entry name" value="EF_hand_dom"/>
</dbReference>
<evidence type="ECO:0000256" key="11">
    <source>
        <dbReference type="ARBA" id="ARBA00023211"/>
    </source>
</evidence>
<keyword evidence="10 13" id="KW-0472">Membrane</keyword>
<dbReference type="InterPro" id="IPR013235">
    <property type="entry name" value="PPP_dom"/>
</dbReference>
<feature type="transmembrane region" description="Helical" evidence="13">
    <location>
        <begin position="1191"/>
        <end position="1215"/>
    </location>
</feature>
<keyword evidence="5" id="KW-0479">Metal-binding</keyword>
<dbReference type="SMART" id="SM00054">
    <property type="entry name" value="EFh"/>
    <property type="match status" value="2"/>
</dbReference>
<dbReference type="PROSITE" id="PS50096">
    <property type="entry name" value="IQ"/>
    <property type="match status" value="1"/>
</dbReference>
<feature type="transmembrane region" description="Helical" evidence="13">
    <location>
        <begin position="1127"/>
        <end position="1146"/>
    </location>
</feature>
<keyword evidence="6" id="KW-0677">Repeat</keyword>
<evidence type="ECO:0000256" key="5">
    <source>
        <dbReference type="ARBA" id="ARBA00022723"/>
    </source>
</evidence>
<evidence type="ECO:0000256" key="6">
    <source>
        <dbReference type="ARBA" id="ARBA00022737"/>
    </source>
</evidence>
<dbReference type="Pfam" id="PF00149">
    <property type="entry name" value="Metallophos"/>
    <property type="match status" value="1"/>
</dbReference>
<evidence type="ECO:0000256" key="13">
    <source>
        <dbReference type="SAM" id="Phobius"/>
    </source>
</evidence>
<dbReference type="InterPro" id="IPR018247">
    <property type="entry name" value="EF_Hand_1_Ca_BS"/>
</dbReference>
<dbReference type="PROSITE" id="PS50222">
    <property type="entry name" value="EF_HAND_2"/>
    <property type="match status" value="2"/>
</dbReference>
<dbReference type="PANTHER" id="PTHR45668:SF3">
    <property type="entry name" value="SERINE_THREONINE-PROTEIN PHOSPHATASE RDGC"/>
    <property type="match status" value="1"/>
</dbReference>
<evidence type="ECO:0000313" key="15">
    <source>
        <dbReference type="EMBL" id="CAF0917801.1"/>
    </source>
</evidence>
<evidence type="ECO:0000259" key="14">
    <source>
        <dbReference type="PROSITE" id="PS50222"/>
    </source>
</evidence>
<comment type="similarity">
    <text evidence="3 12">Belongs to the PPP phosphatase family.</text>
</comment>
<dbReference type="EMBL" id="CAJNOR010000448">
    <property type="protein sequence ID" value="CAF0917801.1"/>
    <property type="molecule type" value="Genomic_DNA"/>
</dbReference>
<proteinExistence type="inferred from homology"/>
<dbReference type="InterPro" id="IPR011992">
    <property type="entry name" value="EF-hand-dom_pair"/>
</dbReference>
<evidence type="ECO:0000256" key="3">
    <source>
        <dbReference type="ARBA" id="ARBA00008294"/>
    </source>
</evidence>
<dbReference type="SUPFAM" id="SSF56300">
    <property type="entry name" value="Metallo-dependent phosphatases"/>
    <property type="match status" value="1"/>
</dbReference>
<dbReference type="Proteomes" id="UP000663828">
    <property type="component" value="Unassembled WGS sequence"/>
</dbReference>
<feature type="domain" description="EF-hand" evidence="14">
    <location>
        <begin position="580"/>
        <end position="615"/>
    </location>
</feature>
<dbReference type="InterPro" id="IPR029052">
    <property type="entry name" value="Metallo-depent_PP-like"/>
</dbReference>
<dbReference type="Pfam" id="PF08321">
    <property type="entry name" value="PPP5"/>
    <property type="match status" value="1"/>
</dbReference>
<dbReference type="InterPro" id="IPR006186">
    <property type="entry name" value="Ser/Thr-sp_prot-phosphatase"/>
</dbReference>
<feature type="transmembrane region" description="Helical" evidence="13">
    <location>
        <begin position="996"/>
        <end position="1015"/>
    </location>
</feature>
<comment type="cofactor">
    <cofactor evidence="1">
        <name>Mn(2+)</name>
        <dbReference type="ChEBI" id="CHEBI:29035"/>
    </cofactor>
</comment>
<feature type="transmembrane region" description="Helical" evidence="13">
    <location>
        <begin position="786"/>
        <end position="807"/>
    </location>
</feature>
<organism evidence="15 16">
    <name type="scientific">Adineta ricciae</name>
    <name type="common">Rotifer</name>
    <dbReference type="NCBI Taxonomy" id="249248"/>
    <lineage>
        <taxon>Eukaryota</taxon>
        <taxon>Metazoa</taxon>
        <taxon>Spiralia</taxon>
        <taxon>Gnathifera</taxon>
        <taxon>Rotifera</taxon>
        <taxon>Eurotatoria</taxon>
        <taxon>Bdelloidea</taxon>
        <taxon>Adinetida</taxon>
        <taxon>Adinetidae</taxon>
        <taxon>Adineta</taxon>
    </lineage>
</organism>
<dbReference type="SMART" id="SM00156">
    <property type="entry name" value="PP2Ac"/>
    <property type="match status" value="1"/>
</dbReference>
<dbReference type="PRINTS" id="PR00114">
    <property type="entry name" value="STPHPHTASE"/>
</dbReference>
<evidence type="ECO:0000256" key="8">
    <source>
        <dbReference type="ARBA" id="ARBA00022837"/>
    </source>
</evidence>
<dbReference type="GO" id="GO:0004722">
    <property type="term" value="F:protein serine/threonine phosphatase activity"/>
    <property type="evidence" value="ECO:0007669"/>
    <property type="project" value="UniProtKB-EC"/>
</dbReference>
<dbReference type="Pfam" id="PF00939">
    <property type="entry name" value="Na_sulph_symp"/>
    <property type="match status" value="1"/>
</dbReference>
<dbReference type="GO" id="GO:0005509">
    <property type="term" value="F:calcium ion binding"/>
    <property type="evidence" value="ECO:0007669"/>
    <property type="project" value="InterPro"/>
</dbReference>
<dbReference type="InterPro" id="IPR004843">
    <property type="entry name" value="Calcineurin-like_PHP"/>
</dbReference>
<evidence type="ECO:0000256" key="2">
    <source>
        <dbReference type="ARBA" id="ARBA00004141"/>
    </source>
</evidence>
<gene>
    <name evidence="15" type="ORF">XAT740_LOCUS8876</name>
</gene>
<feature type="transmembrane region" description="Helical" evidence="13">
    <location>
        <begin position="1068"/>
        <end position="1087"/>
    </location>
</feature>
<keyword evidence="4 13" id="KW-0812">Transmembrane</keyword>
<dbReference type="GO" id="GO:0022857">
    <property type="term" value="F:transmembrane transporter activity"/>
    <property type="evidence" value="ECO:0007669"/>
    <property type="project" value="InterPro"/>
</dbReference>
<dbReference type="PROSITE" id="PS00125">
    <property type="entry name" value="SER_THR_PHOSPHATASE"/>
    <property type="match status" value="1"/>
</dbReference>
<feature type="transmembrane region" description="Helical" evidence="13">
    <location>
        <begin position="1099"/>
        <end position="1121"/>
    </location>
</feature>
<feature type="transmembrane region" description="Helical" evidence="13">
    <location>
        <begin position="1153"/>
        <end position="1171"/>
    </location>
</feature>
<dbReference type="PROSITE" id="PS00018">
    <property type="entry name" value="EF_HAND_1"/>
    <property type="match status" value="2"/>
</dbReference>
<keyword evidence="11" id="KW-0464">Manganese</keyword>
<evidence type="ECO:0000256" key="12">
    <source>
        <dbReference type="RuleBase" id="RU004273"/>
    </source>
</evidence>
<dbReference type="InterPro" id="IPR051134">
    <property type="entry name" value="PPP_phosphatase"/>
</dbReference>
<accession>A0A814AV10</accession>
<feature type="domain" description="EF-hand" evidence="14">
    <location>
        <begin position="622"/>
        <end position="657"/>
    </location>
</feature>
<dbReference type="SUPFAM" id="SSF47473">
    <property type="entry name" value="EF-hand"/>
    <property type="match status" value="1"/>
</dbReference>
<dbReference type="Gene3D" id="1.10.238.10">
    <property type="entry name" value="EF-hand"/>
    <property type="match status" value="1"/>
</dbReference>
<evidence type="ECO:0000256" key="7">
    <source>
        <dbReference type="ARBA" id="ARBA00022801"/>
    </source>
</evidence>
<keyword evidence="9 13" id="KW-1133">Transmembrane helix</keyword>
<dbReference type="CDD" id="cd00051">
    <property type="entry name" value="EFh"/>
    <property type="match status" value="1"/>
</dbReference>
<protein>
    <recommendedName>
        <fullName evidence="12">Serine/threonine-protein phosphatase</fullName>
        <ecNumber evidence="12">3.1.3.16</ecNumber>
    </recommendedName>
</protein>
<dbReference type="GO" id="GO:0016020">
    <property type="term" value="C:membrane"/>
    <property type="evidence" value="ECO:0007669"/>
    <property type="project" value="UniProtKB-SubCell"/>
</dbReference>
<comment type="subcellular location">
    <subcellularLocation>
        <location evidence="2">Membrane</location>
        <topology evidence="2">Multi-pass membrane protein</topology>
    </subcellularLocation>
</comment>
<keyword evidence="8" id="KW-0106">Calcium</keyword>
<dbReference type="AlphaFoldDB" id="A0A814AV10"/>
<keyword evidence="16" id="KW-1185">Reference proteome</keyword>
<comment type="catalytic activity">
    <reaction evidence="12">
        <text>O-phospho-L-threonyl-[protein] + H2O = L-threonyl-[protein] + phosphate</text>
        <dbReference type="Rhea" id="RHEA:47004"/>
        <dbReference type="Rhea" id="RHEA-COMP:11060"/>
        <dbReference type="Rhea" id="RHEA-COMP:11605"/>
        <dbReference type="ChEBI" id="CHEBI:15377"/>
        <dbReference type="ChEBI" id="CHEBI:30013"/>
        <dbReference type="ChEBI" id="CHEBI:43474"/>
        <dbReference type="ChEBI" id="CHEBI:61977"/>
        <dbReference type="EC" id="3.1.3.16"/>
    </reaction>
</comment>
<dbReference type="PANTHER" id="PTHR45668">
    <property type="entry name" value="SERINE/THREONINE-PROTEIN PHOSPHATASE 5-RELATED"/>
    <property type="match status" value="1"/>
</dbReference>
<dbReference type="EC" id="3.1.3.16" evidence="12"/>
<dbReference type="Gene3D" id="3.60.21.10">
    <property type="match status" value="1"/>
</dbReference>
<feature type="transmembrane region" description="Helical" evidence="13">
    <location>
        <begin position="1027"/>
        <end position="1044"/>
    </location>
</feature>
<dbReference type="Pfam" id="PF13499">
    <property type="entry name" value="EF-hand_7"/>
    <property type="match status" value="1"/>
</dbReference>
<evidence type="ECO:0000256" key="9">
    <source>
        <dbReference type="ARBA" id="ARBA00022989"/>
    </source>
</evidence>
<evidence type="ECO:0000256" key="1">
    <source>
        <dbReference type="ARBA" id="ARBA00001936"/>
    </source>
</evidence>
<evidence type="ECO:0000256" key="4">
    <source>
        <dbReference type="ARBA" id="ARBA00022692"/>
    </source>
</evidence>
<evidence type="ECO:0000256" key="10">
    <source>
        <dbReference type="ARBA" id="ARBA00023136"/>
    </source>
</evidence>